<dbReference type="GO" id="GO:0004588">
    <property type="term" value="F:orotate phosphoribosyltransferase activity"/>
    <property type="evidence" value="ECO:0007669"/>
    <property type="project" value="TreeGrafter"/>
</dbReference>
<dbReference type="InterPro" id="IPR029057">
    <property type="entry name" value="PRTase-like"/>
</dbReference>
<comment type="pathway">
    <text evidence="1">Pyrimidine metabolism; UMP biosynthesis via de novo pathway.</text>
</comment>
<dbReference type="PROSITE" id="PS51112">
    <property type="entry name" value="AMMECR1"/>
    <property type="match status" value="1"/>
</dbReference>
<keyword evidence="2" id="KW-0665">Pyrimidine biosynthesis</keyword>
<evidence type="ECO:0000259" key="3">
    <source>
        <dbReference type="PROSITE" id="PS50206"/>
    </source>
</evidence>
<keyword evidence="5" id="KW-0328">Glycosyltransferase</keyword>
<comment type="caution">
    <text evidence="5">The sequence shown here is derived from an EMBL/GenBank/DDBJ whole genome shotgun (WGS) entry which is preliminary data.</text>
</comment>
<keyword evidence="6" id="KW-1185">Reference proteome</keyword>
<dbReference type="CDD" id="cd06223">
    <property type="entry name" value="PRTases_typeI"/>
    <property type="match status" value="1"/>
</dbReference>
<dbReference type="AlphaFoldDB" id="A0A853CB48"/>
<dbReference type="InterPro" id="IPR000836">
    <property type="entry name" value="PRTase_dom"/>
</dbReference>
<keyword evidence="5" id="KW-0808">Transferase</keyword>
<accession>A0A853CB48</accession>
<organism evidence="5 6">
    <name type="scientific">Petropleomorpha daqingensis</name>
    <dbReference type="NCBI Taxonomy" id="2026353"/>
    <lineage>
        <taxon>Bacteria</taxon>
        <taxon>Bacillati</taxon>
        <taxon>Actinomycetota</taxon>
        <taxon>Actinomycetes</taxon>
        <taxon>Geodermatophilales</taxon>
        <taxon>Geodermatophilaceae</taxon>
        <taxon>Petropleomorpha</taxon>
    </lineage>
</organism>
<dbReference type="Gene3D" id="3.30.700.20">
    <property type="entry name" value="Hypothetical protein ph0010, domain 1"/>
    <property type="match status" value="2"/>
</dbReference>
<dbReference type="Proteomes" id="UP000541969">
    <property type="component" value="Unassembled WGS sequence"/>
</dbReference>
<dbReference type="InterPro" id="IPR001763">
    <property type="entry name" value="Rhodanese-like_dom"/>
</dbReference>
<dbReference type="InterPro" id="IPR036071">
    <property type="entry name" value="AMMECR1_dom_sf"/>
</dbReference>
<dbReference type="SUPFAM" id="SSF53271">
    <property type="entry name" value="PRTase-like"/>
    <property type="match status" value="1"/>
</dbReference>
<dbReference type="RefSeq" id="WP_179714632.1">
    <property type="nucleotide sequence ID" value="NZ_JACBZT010000001.1"/>
</dbReference>
<dbReference type="GO" id="GO:0019856">
    <property type="term" value="P:pyrimidine nucleobase biosynthetic process"/>
    <property type="evidence" value="ECO:0007669"/>
    <property type="project" value="TreeGrafter"/>
</dbReference>
<evidence type="ECO:0000256" key="2">
    <source>
        <dbReference type="ARBA" id="ARBA00022975"/>
    </source>
</evidence>
<feature type="domain" description="AMMECR1" evidence="4">
    <location>
        <begin position="423"/>
        <end position="615"/>
    </location>
</feature>
<dbReference type="GO" id="GO:0006222">
    <property type="term" value="P:UMP biosynthetic process"/>
    <property type="evidence" value="ECO:0007669"/>
    <property type="project" value="TreeGrafter"/>
</dbReference>
<dbReference type="InterPro" id="IPR027485">
    <property type="entry name" value="AMMECR1_N"/>
</dbReference>
<dbReference type="Gene3D" id="3.30.1490.150">
    <property type="entry name" value="Hypothetical protein ph0010, domain 2"/>
    <property type="match status" value="1"/>
</dbReference>
<gene>
    <name evidence="5" type="ORF">GGQ55_000120</name>
</gene>
<reference evidence="5 6" key="1">
    <citation type="submission" date="2020-07" db="EMBL/GenBank/DDBJ databases">
        <title>Sequencing the genomes of 1000 actinobacteria strains.</title>
        <authorList>
            <person name="Klenk H.-P."/>
        </authorList>
    </citation>
    <scope>NUCLEOTIDE SEQUENCE [LARGE SCALE GENOMIC DNA]</scope>
    <source>
        <strain evidence="5 6">DSM 104001</strain>
    </source>
</reference>
<dbReference type="InterPro" id="IPR002733">
    <property type="entry name" value="AMMECR1_domain"/>
</dbReference>
<dbReference type="PANTHER" id="PTHR19278:SF9">
    <property type="entry name" value="URIDINE 5'-MONOPHOSPHATE SYNTHASE"/>
    <property type="match status" value="1"/>
</dbReference>
<name>A0A853CB48_9ACTN</name>
<feature type="domain" description="Rhodanese" evidence="3">
    <location>
        <begin position="127"/>
        <end position="187"/>
    </location>
</feature>
<evidence type="ECO:0000313" key="6">
    <source>
        <dbReference type="Proteomes" id="UP000541969"/>
    </source>
</evidence>
<dbReference type="Pfam" id="PF01871">
    <property type="entry name" value="AMMECR1"/>
    <property type="match status" value="1"/>
</dbReference>
<proteinExistence type="predicted"/>
<dbReference type="Gene3D" id="3.40.50.2020">
    <property type="match status" value="1"/>
</dbReference>
<protein>
    <submittedName>
        <fullName evidence="5">Orotate phosphoribosyltransferase/AMMECR1 domain-containing protein</fullName>
    </submittedName>
</protein>
<dbReference type="PROSITE" id="PS50206">
    <property type="entry name" value="RHODANESE_3"/>
    <property type="match status" value="1"/>
</dbReference>
<evidence type="ECO:0000259" key="4">
    <source>
        <dbReference type="PROSITE" id="PS51112"/>
    </source>
</evidence>
<sequence length="905" mass="97456">MAVLPFPTPVREPAPDDDRAELLALLRRDGILHRSDEQPVLSRDGSSARWMLDSLPVTLTPRGATLAARELLRLLERFEGRQLATLGLTGVPLVQGCVLLGGGRYSGLLVRKERKAHGSLKLIEGRLDPGEPVVLVDDSISSGHSMLTCTRVLREAGFEVEGAVALVGFGYDRGPARLVEAGLRVATVFDIYADFMRAMDDESDHPANPTKRPLPAATGAWLADGLHPAALAREVIAEHLRTGEVPRAPRRLDRAYDGAGGCWVSLRRRSRIHDRPARSGFWHFPGEPSGPVAADVVRAAVQTAQQLRGADDPLAVLDQCAVAVTFFGALEECTVADLDDDRYGIVVRSRERDSRMGGALPRMPGIATEWEQYVHAARRNAGLLPLEPHVVYRHTVEKLVEPGESWQPTGVPVAGPVWSDDPALARPVAEAARAAVLRALDRPGPEPFVPGVADGVQGLFVTVYAGGRLIGCAGAFAADCATRLGEFAAAAVSDRRFRGAGTDDPIAVSVSLLFARHEIGTATPEWVEGPTRFADQALAVRQGDRAGFVLPFVAVTHDLSPRGYVLEVIDKAGITRPPYSWTRYDCATWLADGDGVRRLRGALPEGAPAATPAEQRARLEPLLRRYTLRHSVPADEPYLVRYEVFGNRLHAGAHPARIAYGAWVKARAGLVAEAHADLARLGEPDSIAEPAFVALADLALGRTPDVGRLVDAIDRHGRFDTEHQDYAPGQALLALARAAAAGVDVPTGPVERALAHYRRRFRQNTAWGAVSWLAQAYAAWGGLLGAEHTRFAHEVADVALRFQSRKSGGFLNDHAPQAPGATTALYLEGLAAVLAAGGDVERYRDACARGLAFLDRLVYQPRDVAVLPDPDWALGGVRTTATRSDVRIDYVHHALSAVLALGELP</sequence>
<dbReference type="SUPFAM" id="SSF143447">
    <property type="entry name" value="AMMECR1-like"/>
    <property type="match status" value="2"/>
</dbReference>
<evidence type="ECO:0000313" key="5">
    <source>
        <dbReference type="EMBL" id="NYJ03842.1"/>
    </source>
</evidence>
<evidence type="ECO:0000256" key="1">
    <source>
        <dbReference type="ARBA" id="ARBA00004725"/>
    </source>
</evidence>
<dbReference type="EMBL" id="JACBZT010000001">
    <property type="protein sequence ID" value="NYJ03842.1"/>
    <property type="molecule type" value="Genomic_DNA"/>
</dbReference>
<dbReference type="PANTHER" id="PTHR19278">
    <property type="entry name" value="OROTATE PHOSPHORIBOSYLTRANSFERASE"/>
    <property type="match status" value="1"/>
</dbReference>